<evidence type="ECO:0000256" key="5">
    <source>
        <dbReference type="ARBA" id="ARBA00012670"/>
    </source>
</evidence>
<evidence type="ECO:0000256" key="7">
    <source>
        <dbReference type="ARBA" id="ARBA00023277"/>
    </source>
</evidence>
<sequence>MKYHVNSKRVIGKRSPMLYGHFIEHFHRQIYDGIYDPGNELSDEEGFRKDIIEAMKKIKVPVLRWPGGCFVSSYHWKDGVGENRQPFFDKAWRVEDPNTFGTDEYIHMCRKIACEPYICTNAGTGTAEEMSDWVEYCNLENEGKYAKWRIANGEEQPYNVKYWSIGNENYGNWEIGAKSSEEWWRLVKESAKMIKHVSPTVELSAAALPDIDWTMNLLKHCGEYLDWISLHGYWDMLAEKNELADYTQCMAYTEQVDRAVTDVKGLLTALHLEKKIKIAFDEWNLRGWHHPNVHTIKQGIDKDSYLIPRDKNDDNSSYTMADAVFTACFLNAMNRNCDIVGMANFAPILNTRGCIYSYKDGVVLRSTYHVFDLYVNHMGDTVLDSWEEGEKNTFTVLDKNGRKVTVNTLDILATQHSETEKISIAVVNKEPDKEKKLEICLDENSYARYEVQEYRIVGSSVDSYNDIDRTEVFIEQLPTKETSGVYQVNLAPHSINVIDFKIL</sequence>
<evidence type="ECO:0000313" key="10">
    <source>
        <dbReference type="EMBL" id="CUN89357.1"/>
    </source>
</evidence>
<evidence type="ECO:0000313" key="11">
    <source>
        <dbReference type="Proteomes" id="UP000095447"/>
    </source>
</evidence>
<dbReference type="GO" id="GO:0046556">
    <property type="term" value="F:alpha-L-arabinofuranosidase activity"/>
    <property type="evidence" value="ECO:0007669"/>
    <property type="project" value="UniProtKB-EC"/>
</dbReference>
<evidence type="ECO:0000256" key="1">
    <source>
        <dbReference type="ARBA" id="ARBA00001462"/>
    </source>
</evidence>
<name>A0A174ALS8_9FIRM</name>
<dbReference type="InterPro" id="IPR010720">
    <property type="entry name" value="Alpha-L-AF_C"/>
</dbReference>
<comment type="similarity">
    <text evidence="3">Belongs to the glycosyl hydrolase 51 family.</text>
</comment>
<dbReference type="SUPFAM" id="SSF51445">
    <property type="entry name" value="(Trans)glycosidases"/>
    <property type="match status" value="1"/>
</dbReference>
<feature type="domain" description="Alpha-L-arabinofuranosidase C-terminal" evidence="9">
    <location>
        <begin position="281"/>
        <end position="494"/>
    </location>
</feature>
<dbReference type="Proteomes" id="UP000095447">
    <property type="component" value="Unassembled WGS sequence"/>
</dbReference>
<dbReference type="EC" id="3.2.1.55" evidence="5"/>
<proteinExistence type="inferred from homology"/>
<dbReference type="InterPro" id="IPR055235">
    <property type="entry name" value="ASD1_cat"/>
</dbReference>
<evidence type="ECO:0000256" key="2">
    <source>
        <dbReference type="ARBA" id="ARBA00004881"/>
    </source>
</evidence>
<organism evidence="10 11">
    <name type="scientific">Blautia obeum</name>
    <dbReference type="NCBI Taxonomy" id="40520"/>
    <lineage>
        <taxon>Bacteria</taxon>
        <taxon>Bacillati</taxon>
        <taxon>Bacillota</taxon>
        <taxon>Clostridia</taxon>
        <taxon>Lachnospirales</taxon>
        <taxon>Lachnospiraceae</taxon>
        <taxon>Blautia</taxon>
    </lineage>
</organism>
<dbReference type="RefSeq" id="WP_055053323.1">
    <property type="nucleotide sequence ID" value="NZ_CYZA01000007.1"/>
</dbReference>
<dbReference type="SMART" id="SM00813">
    <property type="entry name" value="Alpha-L-AF_C"/>
    <property type="match status" value="1"/>
</dbReference>
<dbReference type="GO" id="GO:0000272">
    <property type="term" value="P:polysaccharide catabolic process"/>
    <property type="evidence" value="ECO:0007669"/>
    <property type="project" value="TreeGrafter"/>
</dbReference>
<evidence type="ECO:0000256" key="6">
    <source>
        <dbReference type="ARBA" id="ARBA00022801"/>
    </source>
</evidence>
<dbReference type="GO" id="GO:0046373">
    <property type="term" value="P:L-arabinose metabolic process"/>
    <property type="evidence" value="ECO:0007669"/>
    <property type="project" value="InterPro"/>
</dbReference>
<dbReference type="Gene3D" id="3.20.20.80">
    <property type="entry name" value="Glycosidases"/>
    <property type="match status" value="1"/>
</dbReference>
<dbReference type="InterPro" id="IPR017853">
    <property type="entry name" value="GH"/>
</dbReference>
<evidence type="ECO:0000256" key="4">
    <source>
        <dbReference type="ARBA" id="ARBA00011165"/>
    </source>
</evidence>
<evidence type="ECO:0000256" key="3">
    <source>
        <dbReference type="ARBA" id="ARBA00007186"/>
    </source>
</evidence>
<dbReference type="PANTHER" id="PTHR43576:SF3">
    <property type="entry name" value="ALPHA-L-ARABINOFURANOSIDASE C"/>
    <property type="match status" value="1"/>
</dbReference>
<dbReference type="Pfam" id="PF22848">
    <property type="entry name" value="ASD1_dom"/>
    <property type="match status" value="1"/>
</dbReference>
<dbReference type="PANTHER" id="PTHR43576">
    <property type="entry name" value="ALPHA-L-ARABINOFURANOSIDASE C-RELATED"/>
    <property type="match status" value="1"/>
</dbReference>
<keyword evidence="6 10" id="KW-0378">Hydrolase</keyword>
<dbReference type="Pfam" id="PF06964">
    <property type="entry name" value="Alpha-L-AF_C"/>
    <property type="match status" value="1"/>
</dbReference>
<gene>
    <name evidence="10" type="primary">abfA_1</name>
    <name evidence="10" type="ORF">ERS852395_01607</name>
</gene>
<dbReference type="Gene3D" id="2.60.40.1180">
    <property type="entry name" value="Golgi alpha-mannosidase II"/>
    <property type="match status" value="1"/>
</dbReference>
<dbReference type="EMBL" id="CYZA01000007">
    <property type="protein sequence ID" value="CUN89357.1"/>
    <property type="molecule type" value="Genomic_DNA"/>
</dbReference>
<keyword evidence="8 10" id="KW-0326">Glycosidase</keyword>
<dbReference type="AlphaFoldDB" id="A0A174ALS8"/>
<reference evidence="10 11" key="1">
    <citation type="submission" date="2015-09" db="EMBL/GenBank/DDBJ databases">
        <authorList>
            <consortium name="Pathogen Informatics"/>
        </authorList>
    </citation>
    <scope>NUCLEOTIDE SEQUENCE [LARGE SCALE GENOMIC DNA]</scope>
    <source>
        <strain evidence="10 11">2789STDY5608838</strain>
    </source>
</reference>
<dbReference type="SUPFAM" id="SSF51011">
    <property type="entry name" value="Glycosyl hydrolase domain"/>
    <property type="match status" value="1"/>
</dbReference>
<dbReference type="InterPro" id="IPR013780">
    <property type="entry name" value="Glyco_hydro_b"/>
</dbReference>
<accession>A0A174ALS8</accession>
<evidence type="ECO:0000256" key="8">
    <source>
        <dbReference type="ARBA" id="ARBA00023295"/>
    </source>
</evidence>
<protein>
    <recommendedName>
        <fullName evidence="5">non-reducing end alpha-L-arabinofuranosidase</fullName>
        <ecNumber evidence="5">3.2.1.55</ecNumber>
    </recommendedName>
</protein>
<comment type="catalytic activity">
    <reaction evidence="1">
        <text>Hydrolysis of terminal non-reducing alpha-L-arabinofuranoside residues in alpha-L-arabinosides.</text>
        <dbReference type="EC" id="3.2.1.55"/>
    </reaction>
</comment>
<comment type="subunit">
    <text evidence="4">Homohexamer; trimer of dimers.</text>
</comment>
<evidence type="ECO:0000259" key="9">
    <source>
        <dbReference type="SMART" id="SM00813"/>
    </source>
</evidence>
<keyword evidence="7" id="KW-0119">Carbohydrate metabolism</keyword>
<comment type="pathway">
    <text evidence="2">Glycan metabolism.</text>
</comment>